<dbReference type="RefSeq" id="WP_109531814.1">
    <property type="nucleotide sequence ID" value="NZ_QEYD01000002.1"/>
</dbReference>
<comment type="similarity">
    <text evidence="1">Belongs to the GST superfamily. NadH family.</text>
</comment>
<dbReference type="InterPro" id="IPR044087">
    <property type="entry name" value="NahD-like"/>
</dbReference>
<reference evidence="4 5" key="1">
    <citation type="submission" date="2018-05" db="EMBL/GenBank/DDBJ databases">
        <title>Pararhodobacter marina sp. nov., isolated from deep-sea water of the Indian Ocean.</title>
        <authorList>
            <person name="Lai Q.Sr."/>
            <person name="Liu X."/>
            <person name="Shao Z."/>
        </authorList>
    </citation>
    <scope>NUCLEOTIDE SEQUENCE [LARGE SCALE GENOMIC DNA]</scope>
    <source>
        <strain evidence="4 5">CIC4N-9</strain>
    </source>
</reference>
<dbReference type="PANTHER" id="PTHR42943">
    <property type="entry name" value="GLUTATHIONE S-TRANSFERASE KAPPA"/>
    <property type="match status" value="1"/>
</dbReference>
<dbReference type="CDD" id="cd03022">
    <property type="entry name" value="DsbA_HCCA_Iso"/>
    <property type="match status" value="1"/>
</dbReference>
<dbReference type="Proteomes" id="UP000244940">
    <property type="component" value="Unassembled WGS sequence"/>
</dbReference>
<comment type="catalytic activity">
    <reaction evidence="1">
        <text>2-hydroxychromene-2-carboxylate = (3E)-4-(2-hydroxyphenyl)-2-oxobut-3-enoate</text>
        <dbReference type="Rhea" id="RHEA:27401"/>
        <dbReference type="ChEBI" id="CHEBI:59350"/>
        <dbReference type="ChEBI" id="CHEBI:59353"/>
        <dbReference type="EC" id="5.99.1.4"/>
    </reaction>
</comment>
<dbReference type="GO" id="GO:0018845">
    <property type="term" value="F:2-hydroxychromene-2-carboxylate isomerase activity"/>
    <property type="evidence" value="ECO:0007669"/>
    <property type="project" value="UniProtKB-UniRule"/>
</dbReference>
<comment type="caution">
    <text evidence="4">The sequence shown here is derived from an EMBL/GenBank/DDBJ whole genome shotgun (WGS) entry which is preliminary data.</text>
</comment>
<dbReference type="InterPro" id="IPR036249">
    <property type="entry name" value="Thioredoxin-like_sf"/>
</dbReference>
<evidence type="ECO:0000256" key="1">
    <source>
        <dbReference type="PIRNR" id="PIRNR006386"/>
    </source>
</evidence>
<dbReference type="InterPro" id="IPR051924">
    <property type="entry name" value="GST_Kappa/NadH"/>
</dbReference>
<dbReference type="GeneID" id="94363843"/>
<dbReference type="Pfam" id="PF01323">
    <property type="entry name" value="DSBA"/>
    <property type="match status" value="1"/>
</dbReference>
<keyword evidence="5" id="KW-1185">Reference proteome</keyword>
<dbReference type="EC" id="5.99.1.4" evidence="1"/>
<dbReference type="OrthoDB" id="5244108at2"/>
<dbReference type="GO" id="GO:0004364">
    <property type="term" value="F:glutathione transferase activity"/>
    <property type="evidence" value="ECO:0007669"/>
    <property type="project" value="TreeGrafter"/>
</dbReference>
<dbReference type="GO" id="GO:1901170">
    <property type="term" value="P:naphthalene catabolic process"/>
    <property type="evidence" value="ECO:0007669"/>
    <property type="project" value="InterPro"/>
</dbReference>
<dbReference type="SUPFAM" id="SSF52833">
    <property type="entry name" value="Thioredoxin-like"/>
    <property type="match status" value="1"/>
</dbReference>
<name>A0A2U2CFR3_9RHOB</name>
<dbReference type="AlphaFoldDB" id="A0A2U2CFR3"/>
<dbReference type="InterPro" id="IPR014440">
    <property type="entry name" value="HCCAis_GSTk"/>
</dbReference>
<evidence type="ECO:0000313" key="4">
    <source>
        <dbReference type="EMBL" id="PWE30738.1"/>
    </source>
</evidence>
<dbReference type="PANTHER" id="PTHR42943:SF2">
    <property type="entry name" value="GLUTATHIONE S-TRANSFERASE KAPPA 1"/>
    <property type="match status" value="1"/>
</dbReference>
<dbReference type="Gene3D" id="3.40.30.10">
    <property type="entry name" value="Glutaredoxin"/>
    <property type="match status" value="1"/>
</dbReference>
<dbReference type="GO" id="GO:0004602">
    <property type="term" value="F:glutathione peroxidase activity"/>
    <property type="evidence" value="ECO:0007669"/>
    <property type="project" value="TreeGrafter"/>
</dbReference>
<evidence type="ECO:0000256" key="2">
    <source>
        <dbReference type="PIRSR" id="PIRSR006386-1"/>
    </source>
</evidence>
<organism evidence="4 5">
    <name type="scientific">Pararhodobacter marinus</name>
    <dbReference type="NCBI Taxonomy" id="2184063"/>
    <lineage>
        <taxon>Bacteria</taxon>
        <taxon>Pseudomonadati</taxon>
        <taxon>Pseudomonadota</taxon>
        <taxon>Alphaproteobacteria</taxon>
        <taxon>Rhodobacterales</taxon>
        <taxon>Paracoccaceae</taxon>
        <taxon>Pararhodobacter</taxon>
    </lineage>
</organism>
<dbReference type="PIRSF" id="PIRSF006386">
    <property type="entry name" value="HCCAis_GSTk"/>
    <property type="match status" value="1"/>
</dbReference>
<protein>
    <recommendedName>
        <fullName evidence="1">2-hydroxychromene-2-carboxylate isomerase</fullName>
        <ecNumber evidence="1">5.99.1.4</ecNumber>
    </recommendedName>
</protein>
<evidence type="ECO:0000259" key="3">
    <source>
        <dbReference type="Pfam" id="PF01323"/>
    </source>
</evidence>
<feature type="active site" description="Nucleophile" evidence="2">
    <location>
        <position position="14"/>
    </location>
</feature>
<sequence>MSGDPVDFYFDPVSPYSYLATTQIETLVTRHGRRVNWHPVLVGVTVIKVMGLKPVPLTPLKSDYSRLDLARQAEIFGVPLNRHGLKGVSSVAACRAFLWLNDRDAPMAKALITRLSARLWVEGVDPSAPETVVAEARALGADGEALQAALQDPGVKQRLDLAVDSAIARGVFGVPFFFVDGQPLWGCDRMWMLDYRLAHGHWPKPDTLPWNAPSDPA</sequence>
<feature type="domain" description="DSBA-like thioredoxin" evidence="3">
    <location>
        <begin position="6"/>
        <end position="197"/>
    </location>
</feature>
<dbReference type="GO" id="GO:0006749">
    <property type="term" value="P:glutathione metabolic process"/>
    <property type="evidence" value="ECO:0007669"/>
    <property type="project" value="TreeGrafter"/>
</dbReference>
<accession>A0A2U2CFR3</accession>
<dbReference type="InterPro" id="IPR001853">
    <property type="entry name" value="DSBA-like_thioredoxin_dom"/>
</dbReference>
<keyword evidence="1 4" id="KW-0413">Isomerase</keyword>
<dbReference type="EMBL" id="QEYD01000002">
    <property type="protein sequence ID" value="PWE30738.1"/>
    <property type="molecule type" value="Genomic_DNA"/>
</dbReference>
<proteinExistence type="inferred from homology"/>
<evidence type="ECO:0000313" key="5">
    <source>
        <dbReference type="Proteomes" id="UP000244940"/>
    </source>
</evidence>
<gene>
    <name evidence="4" type="ORF">C4N9_02980</name>
</gene>